<sequence length="202" mass="21329">MTRYGLAIKALPKGGKPFGDEEEDEQPEGTEDAFEGDPSAAFDEPSPDMAEDPTAPPEDPAAPAEDPAAEPPAEGAEGGEAPPEGEQPADAPEPPADDARPWAGDMYDEGDEPDPDDAWSAYRGSNGEEAWLEASPDGTLTGWVRDSTGQVWRYTDPEAWAVDVDGAHMTNIHRRGEEAASQPAAAPPANRGVQDSMFQQGS</sequence>
<reference evidence="2 3" key="1">
    <citation type="submission" date="2024-12" db="EMBL/GenBank/DDBJ databases">
        <title>Forecasting of Potato common scab and diversities of Pathogenic streptomyces spp. in china.</title>
        <authorList>
            <person name="Handique U."/>
            <person name="Wu J."/>
        </authorList>
    </citation>
    <scope>NUCLEOTIDE SEQUENCE [LARGE SCALE GENOMIC DNA]</scope>
    <source>
        <strain evidence="2 3">ZRIMU1585</strain>
    </source>
</reference>
<comment type="caution">
    <text evidence="2">The sequence shown here is derived from an EMBL/GenBank/DDBJ whole genome shotgun (WGS) entry which is preliminary data.</text>
</comment>
<feature type="compositionally biased region" description="Low complexity" evidence="1">
    <location>
        <begin position="61"/>
        <end position="90"/>
    </location>
</feature>
<dbReference type="RefSeq" id="WP_409097614.1">
    <property type="nucleotide sequence ID" value="NZ_JBJVNE010000007.1"/>
</dbReference>
<evidence type="ECO:0000256" key="1">
    <source>
        <dbReference type="SAM" id="MobiDB-lite"/>
    </source>
</evidence>
<keyword evidence="3" id="KW-1185">Reference proteome</keyword>
<organism evidence="2 3">
    <name type="scientific">Streptomyces galilaeus</name>
    <dbReference type="NCBI Taxonomy" id="33899"/>
    <lineage>
        <taxon>Bacteria</taxon>
        <taxon>Bacillati</taxon>
        <taxon>Actinomycetota</taxon>
        <taxon>Actinomycetes</taxon>
        <taxon>Kitasatosporales</taxon>
        <taxon>Streptomycetaceae</taxon>
        <taxon>Streptomyces</taxon>
    </lineage>
</organism>
<protein>
    <submittedName>
        <fullName evidence="2">Uncharacterized protein</fullName>
    </submittedName>
</protein>
<dbReference type="EMBL" id="JBJVNE010000007">
    <property type="protein sequence ID" value="MFM9647762.1"/>
    <property type="molecule type" value="Genomic_DNA"/>
</dbReference>
<accession>A0ABW9IIH0</accession>
<feature type="compositionally biased region" description="Low complexity" evidence="1">
    <location>
        <begin position="179"/>
        <end position="189"/>
    </location>
</feature>
<feature type="compositionally biased region" description="Acidic residues" evidence="1">
    <location>
        <begin position="106"/>
        <end position="117"/>
    </location>
</feature>
<feature type="region of interest" description="Disordered" evidence="1">
    <location>
        <begin position="1"/>
        <end position="142"/>
    </location>
</feature>
<gene>
    <name evidence="2" type="ORF">ACKI1S_16640</name>
</gene>
<feature type="compositionally biased region" description="Acidic residues" evidence="1">
    <location>
        <begin position="20"/>
        <end position="35"/>
    </location>
</feature>
<dbReference type="Proteomes" id="UP001631993">
    <property type="component" value="Unassembled WGS sequence"/>
</dbReference>
<proteinExistence type="predicted"/>
<evidence type="ECO:0000313" key="2">
    <source>
        <dbReference type="EMBL" id="MFM9647762.1"/>
    </source>
</evidence>
<feature type="region of interest" description="Disordered" evidence="1">
    <location>
        <begin position="173"/>
        <end position="202"/>
    </location>
</feature>
<name>A0ABW9IIH0_STRGJ</name>
<evidence type="ECO:0000313" key="3">
    <source>
        <dbReference type="Proteomes" id="UP001631993"/>
    </source>
</evidence>